<dbReference type="InterPro" id="IPR013785">
    <property type="entry name" value="Aldolase_TIM"/>
</dbReference>
<dbReference type="EMBL" id="JANJYJ010000002">
    <property type="protein sequence ID" value="KAK3228238.1"/>
    <property type="molecule type" value="Genomic_DNA"/>
</dbReference>
<dbReference type="SUPFAM" id="SSF51445">
    <property type="entry name" value="(Trans)glycosidases"/>
    <property type="match status" value="1"/>
</dbReference>
<dbReference type="PANTHER" id="PTHR31268:SF10">
    <property type="entry name" value="GALACTINOL--SUCROSE GALACTOSYLTRANSFERASE"/>
    <property type="match status" value="1"/>
</dbReference>
<comment type="similarity">
    <text evidence="1">Belongs to the glycosyl hydrolases 36 family.</text>
</comment>
<evidence type="ECO:0000256" key="5">
    <source>
        <dbReference type="ARBA" id="ARBA00049426"/>
    </source>
</evidence>
<keyword evidence="3" id="KW-0119">Carbohydrate metabolism</keyword>
<dbReference type="Gene3D" id="3.20.20.70">
    <property type="entry name" value="Aldolase class I"/>
    <property type="match status" value="1"/>
</dbReference>
<name>A0AAE0B1I5_9ROSI</name>
<evidence type="ECO:0000313" key="6">
    <source>
        <dbReference type="EMBL" id="KAK3228238.1"/>
    </source>
</evidence>
<organism evidence="6 7">
    <name type="scientific">Dipteronia sinensis</name>
    <dbReference type="NCBI Taxonomy" id="43782"/>
    <lineage>
        <taxon>Eukaryota</taxon>
        <taxon>Viridiplantae</taxon>
        <taxon>Streptophyta</taxon>
        <taxon>Embryophyta</taxon>
        <taxon>Tracheophyta</taxon>
        <taxon>Spermatophyta</taxon>
        <taxon>Magnoliopsida</taxon>
        <taxon>eudicotyledons</taxon>
        <taxon>Gunneridae</taxon>
        <taxon>Pentapetalae</taxon>
        <taxon>rosids</taxon>
        <taxon>malvids</taxon>
        <taxon>Sapindales</taxon>
        <taxon>Sapindaceae</taxon>
        <taxon>Hippocastanoideae</taxon>
        <taxon>Acereae</taxon>
        <taxon>Dipteronia</taxon>
    </lineage>
</organism>
<evidence type="ECO:0000256" key="2">
    <source>
        <dbReference type="ARBA" id="ARBA00012708"/>
    </source>
</evidence>
<dbReference type="GO" id="GO:0047274">
    <property type="term" value="F:galactinol-sucrose galactosyltransferase activity"/>
    <property type="evidence" value="ECO:0007669"/>
    <property type="project" value="UniProtKB-EC"/>
</dbReference>
<dbReference type="Proteomes" id="UP001281410">
    <property type="component" value="Unassembled WGS sequence"/>
</dbReference>
<dbReference type="PANTHER" id="PTHR31268">
    <property type="match status" value="1"/>
</dbReference>
<dbReference type="InterPro" id="IPR017853">
    <property type="entry name" value="GH"/>
</dbReference>
<proteinExistence type="inferred from homology"/>
<evidence type="ECO:0000256" key="1">
    <source>
        <dbReference type="ARBA" id="ARBA00007240"/>
    </source>
</evidence>
<accession>A0AAE0B1I5</accession>
<dbReference type="FunFam" id="3.20.20.70:FF:000355">
    <property type="entry name" value="Putative galactinol--sucrose galactosyltransferase 1"/>
    <property type="match status" value="1"/>
</dbReference>
<reference evidence="6" key="1">
    <citation type="journal article" date="2023" name="Plant J.">
        <title>Genome sequences and population genomics provide insights into the demographic history, inbreeding, and mutation load of two 'living fossil' tree species of Dipteronia.</title>
        <authorList>
            <person name="Feng Y."/>
            <person name="Comes H.P."/>
            <person name="Chen J."/>
            <person name="Zhu S."/>
            <person name="Lu R."/>
            <person name="Zhang X."/>
            <person name="Li P."/>
            <person name="Qiu J."/>
            <person name="Olsen K.M."/>
            <person name="Qiu Y."/>
        </authorList>
    </citation>
    <scope>NUCLEOTIDE SEQUENCE</scope>
    <source>
        <strain evidence="6">NBL</strain>
    </source>
</reference>
<evidence type="ECO:0000313" key="7">
    <source>
        <dbReference type="Proteomes" id="UP001281410"/>
    </source>
</evidence>
<dbReference type="InterPro" id="IPR008811">
    <property type="entry name" value="Glycosyl_hydrolases_36"/>
</dbReference>
<evidence type="ECO:0000256" key="3">
    <source>
        <dbReference type="ARBA" id="ARBA00023277"/>
    </source>
</evidence>
<dbReference type="AlphaFoldDB" id="A0AAE0B1I5"/>
<dbReference type="Pfam" id="PF05691">
    <property type="entry name" value="Raffinose_syn"/>
    <property type="match status" value="1"/>
</dbReference>
<comment type="function">
    <text evidence="4">Transglycosidase operating by a ping-pong reaction mechanism. Involved in the synthesis of raffinose, a major soluble carbohydrate in seeds, roots and tubers.</text>
</comment>
<sequence>MIPRVGKSGSEIPMETQMLLLEVREEFGLYDEVSSDAAAENTFYILLLPVLEGQFRTSFQGTPENELQFCIESGDASVQTLQVHEAVFVNSGDNPYELFKDSIKILEKHRGTFSHLENKKIPAHLDWFGWCTWDAFYTEVNPQGIKEGLQSFLEGGCAPKFLIIDDGWQQTVNEFQKEGEPLIEGTQFAARLVDIKENSKFKCSGSDNICTDLHEFIDDIKEKYGLK</sequence>
<protein>
    <recommendedName>
        <fullName evidence="2">galactinol--sucrose galactosyltransferase</fullName>
        <ecNumber evidence="2">2.4.1.82</ecNumber>
    </recommendedName>
</protein>
<comment type="catalytic activity">
    <reaction evidence="5">
        <text>alpha-D-galactosyl-(1-&gt;3)-1D-myo-inositol + sucrose = raffinose + myo-inositol</text>
        <dbReference type="Rhea" id="RHEA:20161"/>
        <dbReference type="ChEBI" id="CHEBI:16634"/>
        <dbReference type="ChEBI" id="CHEBI:17268"/>
        <dbReference type="ChEBI" id="CHEBI:17505"/>
        <dbReference type="ChEBI" id="CHEBI:17992"/>
        <dbReference type="EC" id="2.4.1.82"/>
    </reaction>
</comment>
<gene>
    <name evidence="6" type="ORF">Dsin_008100</name>
</gene>
<evidence type="ECO:0000256" key="4">
    <source>
        <dbReference type="ARBA" id="ARBA00025404"/>
    </source>
</evidence>
<dbReference type="EC" id="2.4.1.82" evidence="2"/>
<comment type="caution">
    <text evidence="6">The sequence shown here is derived from an EMBL/GenBank/DDBJ whole genome shotgun (WGS) entry which is preliminary data.</text>
</comment>
<keyword evidence="7" id="KW-1185">Reference proteome</keyword>